<gene>
    <name evidence="2" type="ORF">A2Z10_03475</name>
</gene>
<dbReference type="PANTHER" id="PTHR33969">
    <property type="entry name" value="SEGREGATION AND CONDENSATION PROTEIN A"/>
    <property type="match status" value="1"/>
</dbReference>
<dbReference type="AlphaFoldDB" id="A0A1F5AYQ4"/>
<evidence type="ECO:0000313" key="3">
    <source>
        <dbReference type="Proteomes" id="UP000176639"/>
    </source>
</evidence>
<dbReference type="Proteomes" id="UP000176639">
    <property type="component" value="Unassembled WGS sequence"/>
</dbReference>
<dbReference type="Pfam" id="PF02616">
    <property type="entry name" value="SMC_ScpA"/>
    <property type="match status" value="1"/>
</dbReference>
<dbReference type="Gene3D" id="1.10.10.580">
    <property type="entry name" value="Structural maintenance of chromosome 1. Chain E"/>
    <property type="match status" value="1"/>
</dbReference>
<protein>
    <recommendedName>
        <fullName evidence="1">Segregation and condensation protein A</fullName>
    </recommendedName>
</protein>
<accession>A0A1F5AYQ4</accession>
<dbReference type="PANTHER" id="PTHR33969:SF2">
    <property type="entry name" value="SEGREGATION AND CONDENSATION PROTEIN A"/>
    <property type="match status" value="1"/>
</dbReference>
<reference evidence="2 3" key="1">
    <citation type="journal article" date="2016" name="Nat. Commun.">
        <title>Thousands of microbial genomes shed light on interconnected biogeochemical processes in an aquifer system.</title>
        <authorList>
            <person name="Anantharaman K."/>
            <person name="Brown C.T."/>
            <person name="Hug L.A."/>
            <person name="Sharon I."/>
            <person name="Castelle C.J."/>
            <person name="Probst A.J."/>
            <person name="Thomas B.C."/>
            <person name="Singh A."/>
            <person name="Wilkins M.J."/>
            <person name="Karaoz U."/>
            <person name="Brodie E.L."/>
            <person name="Williams K.H."/>
            <person name="Hubbard S.S."/>
            <person name="Banfield J.F."/>
        </authorList>
    </citation>
    <scope>NUCLEOTIDE SEQUENCE [LARGE SCALE GENOMIC DNA]</scope>
</reference>
<dbReference type="Gene3D" id="6.10.250.2410">
    <property type="match status" value="1"/>
</dbReference>
<name>A0A1F5AYQ4_9BACT</name>
<dbReference type="InterPro" id="IPR003768">
    <property type="entry name" value="ScpA"/>
</dbReference>
<sequence length="231" mass="26797">MYTVKLEKFEGPLDLLLDLIEKDKMDISDVSLSAITDEFLTYLVHFQEKSPSYLADFLVIAAKMILIKSKTLLPSFAVTEDEDREITELKERLADYQRIREGARLIGVLERKHMSAYHKHSELRHVRVFLFPVGVTPETLHGHFFSLWQAGMQKQELEERKLEYIVSFEERMQDIRSRLEQSVRLGFSALTDAGSKVNVIMSFLAILELVKQRFIEVEQDALFGEIDIVKT</sequence>
<dbReference type="InterPro" id="IPR023093">
    <property type="entry name" value="ScpA-like_C"/>
</dbReference>
<proteinExistence type="predicted"/>
<evidence type="ECO:0000313" key="2">
    <source>
        <dbReference type="EMBL" id="OGD23523.1"/>
    </source>
</evidence>
<comment type="caution">
    <text evidence="2">The sequence shown here is derived from an EMBL/GenBank/DDBJ whole genome shotgun (WGS) entry which is preliminary data.</text>
</comment>
<dbReference type="EMBL" id="MEYI01000037">
    <property type="protein sequence ID" value="OGD23523.1"/>
    <property type="molecule type" value="Genomic_DNA"/>
</dbReference>
<organism evidence="2 3">
    <name type="scientific">Candidatus Azambacteria bacterium RBG_16_47_10</name>
    <dbReference type="NCBI Taxonomy" id="1797292"/>
    <lineage>
        <taxon>Bacteria</taxon>
        <taxon>Candidatus Azamiibacteriota</taxon>
    </lineage>
</organism>
<evidence type="ECO:0000256" key="1">
    <source>
        <dbReference type="ARBA" id="ARBA00044777"/>
    </source>
</evidence>